<feature type="transmembrane region" description="Helical" evidence="1">
    <location>
        <begin position="6"/>
        <end position="25"/>
    </location>
</feature>
<feature type="transmembrane region" description="Helical" evidence="1">
    <location>
        <begin position="93"/>
        <end position="117"/>
    </location>
</feature>
<organism evidence="2 3">
    <name type="scientific">Paucilactobacillus nenjiangensis</name>
    <dbReference type="NCBI Taxonomy" id="1296540"/>
    <lineage>
        <taxon>Bacteria</taxon>
        <taxon>Bacillati</taxon>
        <taxon>Bacillota</taxon>
        <taxon>Bacilli</taxon>
        <taxon>Lactobacillales</taxon>
        <taxon>Lactobacillaceae</taxon>
        <taxon>Paucilactobacillus</taxon>
    </lineage>
</organism>
<dbReference type="KEGG" id="lnn:F0161_07765"/>
<evidence type="ECO:0000256" key="1">
    <source>
        <dbReference type="SAM" id="Phobius"/>
    </source>
</evidence>
<dbReference type="RefSeq" id="WP_137601757.1">
    <property type="nucleotide sequence ID" value="NZ_BJEB01000017.1"/>
</dbReference>
<proteinExistence type="predicted"/>
<dbReference type="AlphaFoldDB" id="A0A5P1X2Y2"/>
<dbReference type="Pfam" id="PF11877">
    <property type="entry name" value="DUF3397"/>
    <property type="match status" value="1"/>
</dbReference>
<protein>
    <submittedName>
        <fullName evidence="2">DUF3397 family protein</fullName>
    </submittedName>
</protein>
<name>A0A5P1X2Y2_9LACO</name>
<accession>A0A5P1X2Y2</accession>
<evidence type="ECO:0000313" key="3">
    <source>
        <dbReference type="Proteomes" id="UP000325295"/>
    </source>
</evidence>
<dbReference type="EMBL" id="CP043939">
    <property type="protein sequence ID" value="QER67765.1"/>
    <property type="molecule type" value="Genomic_DNA"/>
</dbReference>
<keyword evidence="1" id="KW-1133">Transmembrane helix</keyword>
<evidence type="ECO:0000313" key="2">
    <source>
        <dbReference type="EMBL" id="QER67765.1"/>
    </source>
</evidence>
<keyword evidence="3" id="KW-1185">Reference proteome</keyword>
<gene>
    <name evidence="2" type="ORF">F0161_07765</name>
</gene>
<keyword evidence="1" id="KW-0812">Transmembrane</keyword>
<feature type="transmembrane region" description="Helical" evidence="1">
    <location>
        <begin position="37"/>
        <end position="53"/>
    </location>
</feature>
<dbReference type="InterPro" id="IPR024515">
    <property type="entry name" value="DUF3397"/>
</dbReference>
<dbReference type="OrthoDB" id="2329211at2"/>
<reference evidence="2 3" key="1">
    <citation type="submission" date="2019-09" db="EMBL/GenBank/DDBJ databases">
        <title>Complete Genome Sequence of Lactobacillus nenjiangensis SH-Y15, isolated from sauerkraut.</title>
        <authorList>
            <person name="Yang H."/>
        </authorList>
    </citation>
    <scope>NUCLEOTIDE SEQUENCE [LARGE SCALE GENOMIC DNA]</scope>
    <source>
        <strain evidence="2 3">SH-Y15</strain>
    </source>
</reference>
<feature type="transmembrane region" description="Helical" evidence="1">
    <location>
        <begin position="59"/>
        <end position="81"/>
    </location>
</feature>
<keyword evidence="1" id="KW-0472">Membrane</keyword>
<sequence length="121" mass="14183">MNAAILKIIMQLLVIIIVSLIVILIKKVMKKKKRAMYNFYDLWPIFMLYFGALNLKWGLFPYVVIGWMAIGIALVLIEIVHNREVLFKKFFFSFWRITVVYTTIVYILSIFVSLMGLSPTL</sequence>
<dbReference type="Proteomes" id="UP000325295">
    <property type="component" value="Chromosome"/>
</dbReference>